<dbReference type="AlphaFoldDB" id="A0A834MCL3"/>
<keyword evidence="3" id="KW-1185">Reference proteome</keyword>
<proteinExistence type="predicted"/>
<organism evidence="2 3">
    <name type="scientific">Rhynchophorus ferrugineus</name>
    <name type="common">Red palm weevil</name>
    <name type="synonym">Curculio ferrugineus</name>
    <dbReference type="NCBI Taxonomy" id="354439"/>
    <lineage>
        <taxon>Eukaryota</taxon>
        <taxon>Metazoa</taxon>
        <taxon>Ecdysozoa</taxon>
        <taxon>Arthropoda</taxon>
        <taxon>Hexapoda</taxon>
        <taxon>Insecta</taxon>
        <taxon>Pterygota</taxon>
        <taxon>Neoptera</taxon>
        <taxon>Endopterygota</taxon>
        <taxon>Coleoptera</taxon>
        <taxon>Polyphaga</taxon>
        <taxon>Cucujiformia</taxon>
        <taxon>Curculionidae</taxon>
        <taxon>Dryophthorinae</taxon>
        <taxon>Rhynchophorus</taxon>
    </lineage>
</organism>
<dbReference type="EMBL" id="JAACXV010000346">
    <property type="protein sequence ID" value="KAF7279701.1"/>
    <property type="molecule type" value="Genomic_DNA"/>
</dbReference>
<evidence type="ECO:0000256" key="1">
    <source>
        <dbReference type="SAM" id="MobiDB-lite"/>
    </source>
</evidence>
<feature type="region of interest" description="Disordered" evidence="1">
    <location>
        <begin position="1"/>
        <end position="35"/>
    </location>
</feature>
<sequence>MGADDFYSPLSSTRDDQNKMNESRSSVFTAGSPGRANMSRTDVCGAWVPTAFVVDTPRSARVLNLTNMAYGEVTDLLITGNFSINNIDLIFFYINKMKSNNLYFDLYYFA</sequence>
<gene>
    <name evidence="2" type="ORF">GWI33_006861</name>
</gene>
<protein>
    <submittedName>
        <fullName evidence="2">Uncharacterized protein</fullName>
    </submittedName>
</protein>
<evidence type="ECO:0000313" key="2">
    <source>
        <dbReference type="EMBL" id="KAF7279701.1"/>
    </source>
</evidence>
<evidence type="ECO:0000313" key="3">
    <source>
        <dbReference type="Proteomes" id="UP000625711"/>
    </source>
</evidence>
<accession>A0A834MCL3</accession>
<dbReference type="Proteomes" id="UP000625711">
    <property type="component" value="Unassembled WGS sequence"/>
</dbReference>
<comment type="caution">
    <text evidence="2">The sequence shown here is derived from an EMBL/GenBank/DDBJ whole genome shotgun (WGS) entry which is preliminary data.</text>
</comment>
<feature type="compositionally biased region" description="Basic and acidic residues" evidence="1">
    <location>
        <begin position="13"/>
        <end position="22"/>
    </location>
</feature>
<reference evidence="2" key="1">
    <citation type="submission" date="2020-08" db="EMBL/GenBank/DDBJ databases">
        <title>Genome sequencing and assembly of the red palm weevil Rhynchophorus ferrugineus.</title>
        <authorList>
            <person name="Dias G.B."/>
            <person name="Bergman C.M."/>
            <person name="Manee M."/>
        </authorList>
    </citation>
    <scope>NUCLEOTIDE SEQUENCE</scope>
    <source>
        <strain evidence="2">AA-2017</strain>
        <tissue evidence="2">Whole larva</tissue>
    </source>
</reference>
<name>A0A834MCL3_RHYFE</name>